<dbReference type="EMBL" id="PVZC01000016">
    <property type="protein sequence ID" value="PRX90815.1"/>
    <property type="molecule type" value="Genomic_DNA"/>
</dbReference>
<evidence type="ECO:0000313" key="2">
    <source>
        <dbReference type="Proteomes" id="UP000237846"/>
    </source>
</evidence>
<keyword evidence="2" id="KW-1185">Reference proteome</keyword>
<dbReference type="Proteomes" id="UP000237846">
    <property type="component" value="Unassembled WGS sequence"/>
</dbReference>
<gene>
    <name evidence="1" type="ORF">CLV72_11611</name>
</gene>
<organism evidence="1 2">
    <name type="scientific">Allonocardiopsis opalescens</name>
    <dbReference type="NCBI Taxonomy" id="1144618"/>
    <lineage>
        <taxon>Bacteria</taxon>
        <taxon>Bacillati</taxon>
        <taxon>Actinomycetota</taxon>
        <taxon>Actinomycetes</taxon>
        <taxon>Streptosporangiales</taxon>
        <taxon>Allonocardiopsis</taxon>
    </lineage>
</organism>
<dbReference type="AlphaFoldDB" id="A0A2T0PPI2"/>
<comment type="caution">
    <text evidence="1">The sequence shown here is derived from an EMBL/GenBank/DDBJ whole genome shotgun (WGS) entry which is preliminary data.</text>
</comment>
<accession>A0A2T0PPI2</accession>
<evidence type="ECO:0000313" key="1">
    <source>
        <dbReference type="EMBL" id="PRX90815.1"/>
    </source>
</evidence>
<reference evidence="1 2" key="1">
    <citation type="submission" date="2018-03" db="EMBL/GenBank/DDBJ databases">
        <title>Genomic Encyclopedia of Archaeal and Bacterial Type Strains, Phase II (KMG-II): from individual species to whole genera.</title>
        <authorList>
            <person name="Goeker M."/>
        </authorList>
    </citation>
    <scope>NUCLEOTIDE SEQUENCE [LARGE SCALE GENOMIC DNA]</scope>
    <source>
        <strain evidence="1 2">DSM 45601</strain>
    </source>
</reference>
<dbReference type="RefSeq" id="WP_106253767.1">
    <property type="nucleotide sequence ID" value="NZ_PVZC01000016.1"/>
</dbReference>
<sequence length="122" mass="12903">MPDWISSLTVAQLAALLAGLAAVGGLTWAAGRWLRRAGHLIDDLLGEPARPGVDARPGLMERVQRIEHEVTYNSGGSLKDKVRALDGKLGDLSTALQAHTADHQTAPTIRQDITVQPPGGPV</sequence>
<protein>
    <submittedName>
        <fullName evidence="1">Uncharacterized protein</fullName>
    </submittedName>
</protein>
<proteinExistence type="predicted"/>
<name>A0A2T0PPI2_9ACTN</name>
<dbReference type="OrthoDB" id="4231640at2"/>